<dbReference type="SUPFAM" id="SSF55008">
    <property type="entry name" value="HMA, heavy metal-associated domain"/>
    <property type="match status" value="1"/>
</dbReference>
<gene>
    <name evidence="4" type="ORF">SAMN05428998_10914</name>
</gene>
<reference evidence="4 5" key="1">
    <citation type="submission" date="2017-04" db="EMBL/GenBank/DDBJ databases">
        <authorList>
            <person name="Afonso C.L."/>
            <person name="Miller P.J."/>
            <person name="Scott M.A."/>
            <person name="Spackman E."/>
            <person name="Goraichik I."/>
            <person name="Dimitrov K.M."/>
            <person name="Suarez D.L."/>
            <person name="Swayne D.E."/>
        </authorList>
    </citation>
    <scope>NUCLEOTIDE SEQUENCE [LARGE SCALE GENOMIC DNA]</scope>
    <source>
        <strain evidence="4 5">USBA 355</strain>
    </source>
</reference>
<dbReference type="Proteomes" id="UP000192917">
    <property type="component" value="Unassembled WGS sequence"/>
</dbReference>
<dbReference type="GO" id="GO:0046872">
    <property type="term" value="F:metal ion binding"/>
    <property type="evidence" value="ECO:0007669"/>
    <property type="project" value="UniProtKB-KW"/>
</dbReference>
<protein>
    <submittedName>
        <fullName evidence="4">Mercuric ion binding protein</fullName>
    </submittedName>
</protein>
<dbReference type="Gene3D" id="3.30.70.100">
    <property type="match status" value="1"/>
</dbReference>
<name>A0A1Y6BSS6_9PROT</name>
<feature type="domain" description="HMA" evidence="3">
    <location>
        <begin position="23"/>
        <end position="89"/>
    </location>
</feature>
<dbReference type="CDD" id="cd00371">
    <property type="entry name" value="HMA"/>
    <property type="match status" value="1"/>
</dbReference>
<dbReference type="FunFam" id="3.30.70.100:FF:000001">
    <property type="entry name" value="ATPase copper transporting beta"/>
    <property type="match status" value="1"/>
</dbReference>
<keyword evidence="2" id="KW-0732">Signal</keyword>
<dbReference type="PROSITE" id="PS50846">
    <property type="entry name" value="HMA_2"/>
    <property type="match status" value="1"/>
</dbReference>
<dbReference type="STRING" id="560819.SAMN05428998_10914"/>
<dbReference type="InterPro" id="IPR001802">
    <property type="entry name" value="MerP/CopZ"/>
</dbReference>
<dbReference type="Pfam" id="PF00403">
    <property type="entry name" value="HMA"/>
    <property type="match status" value="1"/>
</dbReference>
<dbReference type="InterPro" id="IPR006121">
    <property type="entry name" value="HMA_dom"/>
</dbReference>
<dbReference type="PRINTS" id="PR00946">
    <property type="entry name" value="HGSCAVENGER"/>
</dbReference>
<dbReference type="RefSeq" id="WP_085123083.1">
    <property type="nucleotide sequence ID" value="NZ_FWZX01000009.1"/>
</dbReference>
<accession>A0A1Y6BSS6</accession>
<evidence type="ECO:0000313" key="5">
    <source>
        <dbReference type="Proteomes" id="UP000192917"/>
    </source>
</evidence>
<feature type="chain" id="PRO_5012170169" evidence="2">
    <location>
        <begin position="21"/>
        <end position="95"/>
    </location>
</feature>
<keyword evidence="5" id="KW-1185">Reference proteome</keyword>
<dbReference type="AlphaFoldDB" id="A0A1Y6BSS6"/>
<dbReference type="EMBL" id="FWZX01000009">
    <property type="protein sequence ID" value="SMF26514.1"/>
    <property type="molecule type" value="Genomic_DNA"/>
</dbReference>
<evidence type="ECO:0000313" key="4">
    <source>
        <dbReference type="EMBL" id="SMF26514.1"/>
    </source>
</evidence>
<organism evidence="4 5">
    <name type="scientific">Tistlia consotensis USBA 355</name>
    <dbReference type="NCBI Taxonomy" id="560819"/>
    <lineage>
        <taxon>Bacteria</taxon>
        <taxon>Pseudomonadati</taxon>
        <taxon>Pseudomonadota</taxon>
        <taxon>Alphaproteobacteria</taxon>
        <taxon>Rhodospirillales</taxon>
        <taxon>Rhodovibrionaceae</taxon>
        <taxon>Tistlia</taxon>
    </lineage>
</organism>
<keyword evidence="1" id="KW-0479">Metal-binding</keyword>
<dbReference type="InterPro" id="IPR036163">
    <property type="entry name" value="HMA_dom_sf"/>
</dbReference>
<sequence length="95" mass="9617">MKQFLAALAGALALSTAAMAAERTVTLTVENMTCASCPYIVKKSMEAVPGVAQVAVSYETKTATVTFDDAKTSVDAIAGASASNGYPAKPVKQGG</sequence>
<evidence type="ECO:0000259" key="3">
    <source>
        <dbReference type="PROSITE" id="PS50846"/>
    </source>
</evidence>
<evidence type="ECO:0000256" key="2">
    <source>
        <dbReference type="SAM" id="SignalP"/>
    </source>
</evidence>
<evidence type="ECO:0000256" key="1">
    <source>
        <dbReference type="ARBA" id="ARBA00022723"/>
    </source>
</evidence>
<feature type="signal peptide" evidence="2">
    <location>
        <begin position="1"/>
        <end position="20"/>
    </location>
</feature>
<proteinExistence type="predicted"/>